<dbReference type="GO" id="GO:0015074">
    <property type="term" value="P:DNA integration"/>
    <property type="evidence" value="ECO:0007669"/>
    <property type="project" value="InterPro"/>
</dbReference>
<evidence type="ECO:0000313" key="4">
    <source>
        <dbReference type="Proteomes" id="UP000507470"/>
    </source>
</evidence>
<dbReference type="Pfam" id="PF00665">
    <property type="entry name" value="rve"/>
    <property type="match status" value="1"/>
</dbReference>
<dbReference type="PROSITE" id="PS50994">
    <property type="entry name" value="INTEGRASE"/>
    <property type="match status" value="1"/>
</dbReference>
<dbReference type="GO" id="GO:0003676">
    <property type="term" value="F:nucleic acid binding"/>
    <property type="evidence" value="ECO:0007669"/>
    <property type="project" value="InterPro"/>
</dbReference>
<dbReference type="InterPro" id="IPR012337">
    <property type="entry name" value="RNaseH-like_sf"/>
</dbReference>
<name>A0A6J8AY23_MYTCO</name>
<dbReference type="Gene3D" id="3.30.420.10">
    <property type="entry name" value="Ribonuclease H-like superfamily/Ribonuclease H"/>
    <property type="match status" value="1"/>
</dbReference>
<sequence length="301" mass="34800">MSEIPNNVWENLSIDFCGPFPNGYYVMVVIDEYSRYPVIETLTSLIAKSVIPLLDKTFSIFGIPKEMKTDNGPPFNSEEFRNFADNMGFKHRKITPLWPRANAESERFMRTIGKAIRAAQTEHRSWKQEIHTFLRNYRATPHSTTNVSPAELLFGRKIITKMPNISTNNQADSEVRKEDHKNKSKIKLYFEKKHSVKVPDFTVGDTVLVKQEKKDKLSTPYNPQPLTIKNKKGSMITATNEQHKDTSITRNSSHFKKVGKSKIMTDEEIEEIIDDDIIPNTPLRRSSREKQTPKHLDDYVR</sequence>
<feature type="domain" description="Integrase catalytic" evidence="2">
    <location>
        <begin position="1"/>
        <end position="157"/>
    </location>
</feature>
<dbReference type="PANTHER" id="PTHR37984:SF11">
    <property type="entry name" value="INTEGRASE CATALYTIC DOMAIN-CONTAINING PROTEIN"/>
    <property type="match status" value="1"/>
</dbReference>
<evidence type="ECO:0000256" key="1">
    <source>
        <dbReference type="SAM" id="MobiDB-lite"/>
    </source>
</evidence>
<dbReference type="InterPro" id="IPR036397">
    <property type="entry name" value="RNaseH_sf"/>
</dbReference>
<dbReference type="InterPro" id="IPR001584">
    <property type="entry name" value="Integrase_cat-core"/>
</dbReference>
<dbReference type="FunFam" id="3.30.420.10:FF:000063">
    <property type="entry name" value="Retrovirus-related Pol polyprotein from transposon 297-like Protein"/>
    <property type="match status" value="1"/>
</dbReference>
<dbReference type="InterPro" id="IPR050951">
    <property type="entry name" value="Retrovirus_Pol_polyprotein"/>
</dbReference>
<dbReference type="OrthoDB" id="5988424at2759"/>
<dbReference type="PANTHER" id="PTHR37984">
    <property type="entry name" value="PROTEIN CBG26694"/>
    <property type="match status" value="1"/>
</dbReference>
<evidence type="ECO:0000313" key="3">
    <source>
        <dbReference type="EMBL" id="CAC5375379.1"/>
    </source>
</evidence>
<dbReference type="AlphaFoldDB" id="A0A6J8AY23"/>
<dbReference type="EMBL" id="CACVKT020002149">
    <property type="protein sequence ID" value="CAC5375379.1"/>
    <property type="molecule type" value="Genomic_DNA"/>
</dbReference>
<organism evidence="3 4">
    <name type="scientific">Mytilus coruscus</name>
    <name type="common">Sea mussel</name>
    <dbReference type="NCBI Taxonomy" id="42192"/>
    <lineage>
        <taxon>Eukaryota</taxon>
        <taxon>Metazoa</taxon>
        <taxon>Spiralia</taxon>
        <taxon>Lophotrochozoa</taxon>
        <taxon>Mollusca</taxon>
        <taxon>Bivalvia</taxon>
        <taxon>Autobranchia</taxon>
        <taxon>Pteriomorphia</taxon>
        <taxon>Mytilida</taxon>
        <taxon>Mytiloidea</taxon>
        <taxon>Mytilidae</taxon>
        <taxon>Mytilinae</taxon>
        <taxon>Mytilus</taxon>
    </lineage>
</organism>
<evidence type="ECO:0000259" key="2">
    <source>
        <dbReference type="PROSITE" id="PS50994"/>
    </source>
</evidence>
<feature type="region of interest" description="Disordered" evidence="1">
    <location>
        <begin position="278"/>
        <end position="301"/>
    </location>
</feature>
<dbReference type="SUPFAM" id="SSF53098">
    <property type="entry name" value="Ribonuclease H-like"/>
    <property type="match status" value="1"/>
</dbReference>
<proteinExistence type="predicted"/>
<protein>
    <recommendedName>
        <fullName evidence="2">Integrase catalytic domain-containing protein</fullName>
    </recommendedName>
</protein>
<keyword evidence="4" id="KW-1185">Reference proteome</keyword>
<accession>A0A6J8AY23</accession>
<gene>
    <name evidence="3" type="ORF">MCOR_12390</name>
</gene>
<feature type="compositionally biased region" description="Basic and acidic residues" evidence="1">
    <location>
        <begin position="286"/>
        <end position="301"/>
    </location>
</feature>
<dbReference type="Proteomes" id="UP000507470">
    <property type="component" value="Unassembled WGS sequence"/>
</dbReference>
<reference evidence="3 4" key="1">
    <citation type="submission" date="2020-06" db="EMBL/GenBank/DDBJ databases">
        <authorList>
            <person name="Li R."/>
            <person name="Bekaert M."/>
        </authorList>
    </citation>
    <scope>NUCLEOTIDE SEQUENCE [LARGE SCALE GENOMIC DNA]</scope>
    <source>
        <strain evidence="4">wild</strain>
    </source>
</reference>